<evidence type="ECO:0000313" key="2">
    <source>
        <dbReference type="EMBL" id="QDH79610.1"/>
    </source>
</evidence>
<accession>A0A514CIL1</accession>
<keyword evidence="1" id="KW-0732">Signal</keyword>
<dbReference type="EMBL" id="CP041253">
    <property type="protein sequence ID" value="QDH79610.1"/>
    <property type="molecule type" value="Genomic_DNA"/>
</dbReference>
<evidence type="ECO:0000313" key="3">
    <source>
        <dbReference type="Proteomes" id="UP000316614"/>
    </source>
</evidence>
<reference evidence="2 3" key="1">
    <citation type="submission" date="2019-06" db="EMBL/GenBank/DDBJ databases">
        <title>Echinicola alkalisoli sp. nov. isolated from saline soil.</title>
        <authorList>
            <person name="Sun J.-Q."/>
            <person name="Xu L."/>
        </authorList>
    </citation>
    <scope>NUCLEOTIDE SEQUENCE [LARGE SCALE GENOMIC DNA]</scope>
    <source>
        <strain evidence="2 3">LN3S3</strain>
    </source>
</reference>
<sequence>MKKQFFTLSLCLLVYTAFGQVDAPQKKITNLEPDVWLGIWDEAHSGGQFTIDTISYDEIPKYLDFRGTVVEALQWNDEKNEHILIQSVTGHFNWKEYYDEDSTDYMIQDKSELYAYHFQKQKDEQHFTKVWRMYDYNECYGVDWFTGFIPGATTITDVDKDGISEISIPYVIICRGGMDPGIMNIIMYEGDTQYALAGETMFCRGEQSYGGTYTQSDNLDKNPKLLHFLMARWDAHKCEDDRLY</sequence>
<dbReference type="Proteomes" id="UP000316614">
    <property type="component" value="Chromosome"/>
</dbReference>
<dbReference type="InterPro" id="IPR058148">
    <property type="entry name" value="M949_RS01915-like_dom"/>
</dbReference>
<dbReference type="RefSeq" id="WP_141614852.1">
    <property type="nucleotide sequence ID" value="NZ_CP041253.1"/>
</dbReference>
<dbReference type="OrthoDB" id="8585774at2"/>
<evidence type="ECO:0000256" key="1">
    <source>
        <dbReference type="SAM" id="SignalP"/>
    </source>
</evidence>
<dbReference type="AlphaFoldDB" id="A0A514CIL1"/>
<organism evidence="2 3">
    <name type="scientific">Echinicola soli</name>
    <dbReference type="NCBI Taxonomy" id="2591634"/>
    <lineage>
        <taxon>Bacteria</taxon>
        <taxon>Pseudomonadati</taxon>
        <taxon>Bacteroidota</taxon>
        <taxon>Cytophagia</taxon>
        <taxon>Cytophagales</taxon>
        <taxon>Cyclobacteriaceae</taxon>
        <taxon>Echinicola</taxon>
    </lineage>
</organism>
<gene>
    <name evidence="2" type="ORF">FKX85_11400</name>
</gene>
<protein>
    <submittedName>
        <fullName evidence="2">Uncharacterized protein</fullName>
    </submittedName>
</protein>
<dbReference type="KEGG" id="echi:FKX85_11400"/>
<name>A0A514CIL1_9BACT</name>
<feature type="signal peptide" evidence="1">
    <location>
        <begin position="1"/>
        <end position="23"/>
    </location>
</feature>
<keyword evidence="3" id="KW-1185">Reference proteome</keyword>
<proteinExistence type="predicted"/>
<dbReference type="NCBIfam" id="NF046077">
    <property type="entry name" value="LPS_M949_RS01915"/>
    <property type="match status" value="1"/>
</dbReference>
<feature type="chain" id="PRO_5021905917" evidence="1">
    <location>
        <begin position="24"/>
        <end position="244"/>
    </location>
</feature>